<name>A0AAV1SZJ1_9STRA</name>
<reference evidence="1" key="1">
    <citation type="submission" date="2024-01" db="EMBL/GenBank/DDBJ databases">
        <authorList>
            <person name="Webb A."/>
        </authorList>
    </citation>
    <scope>NUCLEOTIDE SEQUENCE</scope>
    <source>
        <strain evidence="1">Pm1</strain>
    </source>
</reference>
<evidence type="ECO:0000313" key="3">
    <source>
        <dbReference type="Proteomes" id="UP001162060"/>
    </source>
</evidence>
<comment type="caution">
    <text evidence="1">The sequence shown here is derived from an EMBL/GenBank/DDBJ whole genome shotgun (WGS) entry which is preliminary data.</text>
</comment>
<organism evidence="1 3">
    <name type="scientific">Peronospora matthiolae</name>
    <dbReference type="NCBI Taxonomy" id="2874970"/>
    <lineage>
        <taxon>Eukaryota</taxon>
        <taxon>Sar</taxon>
        <taxon>Stramenopiles</taxon>
        <taxon>Oomycota</taxon>
        <taxon>Peronosporomycetes</taxon>
        <taxon>Peronosporales</taxon>
        <taxon>Peronosporaceae</taxon>
        <taxon>Peronospora</taxon>
    </lineage>
</organism>
<evidence type="ECO:0000313" key="2">
    <source>
        <dbReference type="EMBL" id="CAK7941156.1"/>
    </source>
</evidence>
<evidence type="ECO:0000313" key="1">
    <source>
        <dbReference type="EMBL" id="CAK7893653.1"/>
    </source>
</evidence>
<protein>
    <submittedName>
        <fullName evidence="1">Uncharacterized protein</fullName>
    </submittedName>
</protein>
<dbReference type="Proteomes" id="UP001162060">
    <property type="component" value="Unassembled WGS sequence"/>
</dbReference>
<dbReference type="EMBL" id="CAKLBY020000003">
    <property type="protein sequence ID" value="CAK7893653.1"/>
    <property type="molecule type" value="Genomic_DNA"/>
</dbReference>
<dbReference type="EMBL" id="CAKLBY020000264">
    <property type="protein sequence ID" value="CAK7941156.1"/>
    <property type="molecule type" value="Genomic_DNA"/>
</dbReference>
<accession>A0AAV1SZJ1</accession>
<dbReference type="AlphaFoldDB" id="A0AAV1SZJ1"/>
<gene>
    <name evidence="2" type="ORF">PM001_LOCUS26306</name>
    <name evidence="1" type="ORF">PM001_LOCUS646</name>
</gene>
<sequence>MSLNCFSGRASIEADTELEQASKQVESVFKRIQRSDKRVERVRKAIRDTRSNKTHEMETHLQWLLQQKIRLERDLDVVDKQLEEKRMRLTERAA</sequence>
<proteinExistence type="predicted"/>